<dbReference type="SMART" id="SM00382">
    <property type="entry name" value="AAA"/>
    <property type="match status" value="1"/>
</dbReference>
<dbReference type="PANTHER" id="PTHR42794">
    <property type="entry name" value="HEMIN IMPORT ATP-BINDING PROTEIN HMUV"/>
    <property type="match status" value="1"/>
</dbReference>
<evidence type="ECO:0000259" key="6">
    <source>
        <dbReference type="PROSITE" id="PS50893"/>
    </source>
</evidence>
<dbReference type="Pfam" id="PF00005">
    <property type="entry name" value="ABC_tran"/>
    <property type="match status" value="1"/>
</dbReference>
<dbReference type="RefSeq" id="WP_084308823.1">
    <property type="nucleotide sequence ID" value="NZ_FNDG01000033.1"/>
</dbReference>
<evidence type="ECO:0000256" key="4">
    <source>
        <dbReference type="ARBA" id="ARBA00022967"/>
    </source>
</evidence>
<evidence type="ECO:0000256" key="5">
    <source>
        <dbReference type="ARBA" id="ARBA00037066"/>
    </source>
</evidence>
<dbReference type="EMBL" id="FNDG01000033">
    <property type="protein sequence ID" value="SDJ00345.1"/>
    <property type="molecule type" value="Genomic_DNA"/>
</dbReference>
<dbReference type="SUPFAM" id="SSF52540">
    <property type="entry name" value="P-loop containing nucleoside triphosphate hydrolases"/>
    <property type="match status" value="1"/>
</dbReference>
<gene>
    <name evidence="7" type="ORF">SAMN05216588_13318</name>
</gene>
<dbReference type="InterPro" id="IPR003593">
    <property type="entry name" value="AAA+_ATPase"/>
</dbReference>
<keyword evidence="4" id="KW-1278">Translocase</keyword>
<dbReference type="GO" id="GO:0005524">
    <property type="term" value="F:ATP binding"/>
    <property type="evidence" value="ECO:0007669"/>
    <property type="project" value="UniProtKB-KW"/>
</dbReference>
<reference evidence="7 8" key="1">
    <citation type="submission" date="2016-10" db="EMBL/GenBank/DDBJ databases">
        <authorList>
            <person name="de Groot N.N."/>
        </authorList>
    </citation>
    <scope>NUCLEOTIDE SEQUENCE [LARGE SCALE GENOMIC DNA]</scope>
    <source>
        <strain evidence="7 8">LMG 18387</strain>
    </source>
</reference>
<dbReference type="PANTHER" id="PTHR42794:SF1">
    <property type="entry name" value="HEMIN IMPORT ATP-BINDING PROTEIN HMUV"/>
    <property type="match status" value="1"/>
</dbReference>
<protein>
    <submittedName>
        <fullName evidence="7">Iron complex transport system ATP-binding protein</fullName>
    </submittedName>
</protein>
<keyword evidence="3 7" id="KW-0067">ATP-binding</keyword>
<keyword evidence="1" id="KW-0813">Transport</keyword>
<dbReference type="InterPro" id="IPR003439">
    <property type="entry name" value="ABC_transporter-like_ATP-bd"/>
</dbReference>
<sequence length="260" mass="27945">MSFVSQDYRVSLGGRPIIRDFAVRAEAGRTLALLGANGAGKSTFMKGLCGLLRAEGSATIDGTQLIGLEPALRARLIGYVAQDLTHLDVRLSTYELLLLAQHGGARGWATQRDSQRRASEVLELLGLQRFAEQQPGQLSGGERQMISLALALVRSPRLLLLDEPTSALDLANQLHMLEAVSAYTRREGIVTLAIFHDMNLASRYADDALMIRDGQVHGCGTTEAMLIPAHLAAVYGVDCRTLSVDDGAFTAIYPVSVIGA</sequence>
<dbReference type="Proteomes" id="UP000198606">
    <property type="component" value="Unassembled WGS sequence"/>
</dbReference>
<organism evidence="7 8">
    <name type="scientific">Phytopseudomonas flavescens</name>
    <dbReference type="NCBI Taxonomy" id="29435"/>
    <lineage>
        <taxon>Bacteria</taxon>
        <taxon>Pseudomonadati</taxon>
        <taxon>Pseudomonadota</taxon>
        <taxon>Gammaproteobacteria</taxon>
        <taxon>Pseudomonadales</taxon>
        <taxon>Pseudomonadaceae</taxon>
        <taxon>Phytopseudomonas</taxon>
    </lineage>
</organism>
<comment type="function">
    <text evidence="5">Part of the ABC transporter complex HmuTUV involved in hemin import. Responsible for energy coupling to the transport system.</text>
</comment>
<dbReference type="PROSITE" id="PS50893">
    <property type="entry name" value="ABC_TRANSPORTER_2"/>
    <property type="match status" value="1"/>
</dbReference>
<proteinExistence type="predicted"/>
<accession>A0A1G8Q7D4</accession>
<evidence type="ECO:0000256" key="1">
    <source>
        <dbReference type="ARBA" id="ARBA00022448"/>
    </source>
</evidence>
<dbReference type="PROSITE" id="PS00211">
    <property type="entry name" value="ABC_TRANSPORTER_1"/>
    <property type="match status" value="1"/>
</dbReference>
<keyword evidence="2" id="KW-0547">Nucleotide-binding</keyword>
<dbReference type="GO" id="GO:0016887">
    <property type="term" value="F:ATP hydrolysis activity"/>
    <property type="evidence" value="ECO:0007669"/>
    <property type="project" value="InterPro"/>
</dbReference>
<feature type="domain" description="ABC transporter" evidence="6">
    <location>
        <begin position="3"/>
        <end position="238"/>
    </location>
</feature>
<evidence type="ECO:0000256" key="2">
    <source>
        <dbReference type="ARBA" id="ARBA00022741"/>
    </source>
</evidence>
<dbReference type="CDD" id="cd03214">
    <property type="entry name" value="ABC_Iron-Siderophores_B12_Hemin"/>
    <property type="match status" value="1"/>
</dbReference>
<evidence type="ECO:0000256" key="3">
    <source>
        <dbReference type="ARBA" id="ARBA00022840"/>
    </source>
</evidence>
<name>A0A1G8Q7D4_9GAMM</name>
<dbReference type="InterPro" id="IPR027417">
    <property type="entry name" value="P-loop_NTPase"/>
</dbReference>
<dbReference type="Gene3D" id="3.40.50.300">
    <property type="entry name" value="P-loop containing nucleotide triphosphate hydrolases"/>
    <property type="match status" value="1"/>
</dbReference>
<dbReference type="STRING" id="29435.SAMN05216588_13318"/>
<dbReference type="AlphaFoldDB" id="A0A1G8Q7D4"/>
<evidence type="ECO:0000313" key="7">
    <source>
        <dbReference type="EMBL" id="SDJ00345.1"/>
    </source>
</evidence>
<dbReference type="InterPro" id="IPR017871">
    <property type="entry name" value="ABC_transporter-like_CS"/>
</dbReference>
<evidence type="ECO:0000313" key="8">
    <source>
        <dbReference type="Proteomes" id="UP000198606"/>
    </source>
</evidence>